<gene>
    <name evidence="2" type="ORF">QCA50_004872</name>
</gene>
<feature type="domain" description="Amine oxidase" evidence="1">
    <location>
        <begin position="6"/>
        <end position="244"/>
    </location>
</feature>
<dbReference type="Pfam" id="PF01593">
    <property type="entry name" value="Amino_oxidase"/>
    <property type="match status" value="1"/>
</dbReference>
<dbReference type="PANTHER" id="PTHR10742:SF313">
    <property type="entry name" value="AMINE OXIDASE"/>
    <property type="match status" value="1"/>
</dbReference>
<name>A0AAW0GMP9_9APHY</name>
<protein>
    <recommendedName>
        <fullName evidence="1">Amine oxidase domain-containing protein</fullName>
    </recommendedName>
</protein>
<dbReference type="AlphaFoldDB" id="A0AAW0GMP9"/>
<dbReference type="EMBL" id="JASBNA010000005">
    <property type="protein sequence ID" value="KAK7691473.1"/>
    <property type="molecule type" value="Genomic_DNA"/>
</dbReference>
<dbReference type="GO" id="GO:0006598">
    <property type="term" value="P:polyamine catabolic process"/>
    <property type="evidence" value="ECO:0007669"/>
    <property type="project" value="TreeGrafter"/>
</dbReference>
<reference evidence="2 3" key="1">
    <citation type="submission" date="2022-09" db="EMBL/GenBank/DDBJ databases">
        <authorList>
            <person name="Palmer J.M."/>
        </authorList>
    </citation>
    <scope>NUCLEOTIDE SEQUENCE [LARGE SCALE GENOMIC DNA]</scope>
    <source>
        <strain evidence="2 3">DSM 7382</strain>
    </source>
</reference>
<accession>A0AAW0GMP9</accession>
<dbReference type="InterPro" id="IPR050281">
    <property type="entry name" value="Flavin_monoamine_oxidase"/>
</dbReference>
<evidence type="ECO:0000313" key="2">
    <source>
        <dbReference type="EMBL" id="KAK7691473.1"/>
    </source>
</evidence>
<dbReference type="InterPro" id="IPR002937">
    <property type="entry name" value="Amino_oxidase"/>
</dbReference>
<evidence type="ECO:0000313" key="3">
    <source>
        <dbReference type="Proteomes" id="UP001385951"/>
    </source>
</evidence>
<proteinExistence type="predicted"/>
<keyword evidence="3" id="KW-1185">Reference proteome</keyword>
<dbReference type="Proteomes" id="UP001385951">
    <property type="component" value="Unassembled WGS sequence"/>
</dbReference>
<dbReference type="PANTHER" id="PTHR10742">
    <property type="entry name" value="FLAVIN MONOAMINE OXIDASE"/>
    <property type="match status" value="1"/>
</dbReference>
<dbReference type="GO" id="GO:0016491">
    <property type="term" value="F:oxidoreductase activity"/>
    <property type="evidence" value="ECO:0007669"/>
    <property type="project" value="InterPro"/>
</dbReference>
<dbReference type="SUPFAM" id="SSF54373">
    <property type="entry name" value="FAD-linked reductases, C-terminal domain"/>
    <property type="match status" value="1"/>
</dbReference>
<dbReference type="Gene3D" id="3.50.50.60">
    <property type="entry name" value="FAD/NAD(P)-binding domain"/>
    <property type="match status" value="1"/>
</dbReference>
<sequence>MSVDQRGFKTLIQAEGEEFLGQDLKRILFNSTVSVIKHSSNGVQVTLANGAKLRADYAICTFSLGVLQHDDVRFSPALPLWKREAIHSMTMGVFTKIFLQFPHKFWFDSEMGLYADRERGRYAVWQSLDHEDFFPGSGLIFVTVTGSFSKRIESLPDAVVKGEVLSVLQSMYPNVTIPAPLDFYFHRWHSDPLFRGSYSNWPANFLPEHSANLRANIHERLWFAGEATSKKYFGFLHGAYYEGEAIGLAVAECIQGGGCVGLEHTEQVKNASPYDLF</sequence>
<evidence type="ECO:0000259" key="1">
    <source>
        <dbReference type="Pfam" id="PF01593"/>
    </source>
</evidence>
<dbReference type="Gene3D" id="3.90.660.10">
    <property type="match status" value="1"/>
</dbReference>
<dbReference type="SUPFAM" id="SSF51905">
    <property type="entry name" value="FAD/NAD(P)-binding domain"/>
    <property type="match status" value="1"/>
</dbReference>
<comment type="caution">
    <text evidence="2">The sequence shown here is derived from an EMBL/GenBank/DDBJ whole genome shotgun (WGS) entry which is preliminary data.</text>
</comment>
<organism evidence="2 3">
    <name type="scientific">Cerrena zonata</name>
    <dbReference type="NCBI Taxonomy" id="2478898"/>
    <lineage>
        <taxon>Eukaryota</taxon>
        <taxon>Fungi</taxon>
        <taxon>Dikarya</taxon>
        <taxon>Basidiomycota</taxon>
        <taxon>Agaricomycotina</taxon>
        <taxon>Agaricomycetes</taxon>
        <taxon>Polyporales</taxon>
        <taxon>Cerrenaceae</taxon>
        <taxon>Cerrena</taxon>
    </lineage>
</organism>
<dbReference type="InterPro" id="IPR036188">
    <property type="entry name" value="FAD/NAD-bd_sf"/>
</dbReference>